<dbReference type="InterPro" id="IPR024079">
    <property type="entry name" value="MetalloPept_cat_dom_sf"/>
</dbReference>
<gene>
    <name evidence="2" type="ORF">JJE72_01450</name>
</gene>
<reference evidence="2 3" key="1">
    <citation type="submission" date="2021-01" db="EMBL/GenBank/DDBJ databases">
        <title>Genome public.</title>
        <authorList>
            <person name="Liu C."/>
            <person name="Sun Q."/>
        </authorList>
    </citation>
    <scope>NUCLEOTIDE SEQUENCE [LARGE SCALE GENOMIC DNA]</scope>
    <source>
        <strain evidence="2 3">JC656</strain>
    </source>
</reference>
<comment type="caution">
    <text evidence="2">The sequence shown here is derived from an EMBL/GenBank/DDBJ whole genome shotgun (WGS) entry which is preliminary data.</text>
</comment>
<evidence type="ECO:0000313" key="2">
    <source>
        <dbReference type="EMBL" id="MBL0704169.1"/>
    </source>
</evidence>
<feature type="transmembrane region" description="Helical" evidence="1">
    <location>
        <begin position="59"/>
        <end position="80"/>
    </location>
</feature>
<dbReference type="Gene3D" id="3.40.390.10">
    <property type="entry name" value="Collagenase (Catalytic Domain)"/>
    <property type="match status" value="1"/>
</dbReference>
<dbReference type="GO" id="GO:0008237">
    <property type="term" value="F:metallopeptidase activity"/>
    <property type="evidence" value="ECO:0007669"/>
    <property type="project" value="UniProtKB-KW"/>
</dbReference>
<sequence length="325" mass="33997">MDDDDRPLPRASDGHIPQWAIDEEARRVLAGLDRGLPRDLVRAAKPPRRRRRLIAGRGGMARTVVVLAVLTGLLSSSLWLRWVLPGHAPAIGSDSIGSLMGVHPDGPTPGFEEGPRPVQVVAMPREDGPHTFLVTRSDDGPAGYSPCRPLHYTVNPAGAPPGAVELVDRAASRIAAASGFLLRRDSPTDETASFDRPAYQPKRYGDRWAPVVVGFSTPEQTPRLAGKTAGLGGSAAIERPGTEPALVTGAIVLDAPDLSSVLARPGGAALAEAIVLHEFGHVMGLGHVSAAGELMAESNTGQLDLGPGDRAGLAEISAAPCRPDL</sequence>
<keyword evidence="2" id="KW-0645">Protease</keyword>
<dbReference type="SUPFAM" id="SSF55486">
    <property type="entry name" value="Metalloproteases ('zincins'), catalytic domain"/>
    <property type="match status" value="1"/>
</dbReference>
<keyword evidence="2" id="KW-0482">Metalloprotease</keyword>
<dbReference type="Proteomes" id="UP000639051">
    <property type="component" value="Unassembled WGS sequence"/>
</dbReference>
<keyword evidence="1" id="KW-0472">Membrane</keyword>
<evidence type="ECO:0000256" key="1">
    <source>
        <dbReference type="SAM" id="Phobius"/>
    </source>
</evidence>
<evidence type="ECO:0000313" key="3">
    <source>
        <dbReference type="Proteomes" id="UP000639051"/>
    </source>
</evidence>
<keyword evidence="3" id="KW-1185">Reference proteome</keyword>
<keyword evidence="2" id="KW-0378">Hydrolase</keyword>
<accession>A0ABS1JY53</accession>
<dbReference type="EMBL" id="JAERRC010000006">
    <property type="protein sequence ID" value="MBL0704169.1"/>
    <property type="molecule type" value="Genomic_DNA"/>
</dbReference>
<dbReference type="RefSeq" id="WP_189694937.1">
    <property type="nucleotide sequence ID" value="NZ_BNCM01000015.1"/>
</dbReference>
<keyword evidence="1" id="KW-0812">Transmembrane</keyword>
<keyword evidence="1" id="KW-1133">Transmembrane helix</keyword>
<organism evidence="2 3">
    <name type="scientific">Sinomonas cellulolyticus</name>
    <dbReference type="NCBI Taxonomy" id="2801916"/>
    <lineage>
        <taxon>Bacteria</taxon>
        <taxon>Bacillati</taxon>
        <taxon>Actinomycetota</taxon>
        <taxon>Actinomycetes</taxon>
        <taxon>Micrococcales</taxon>
        <taxon>Micrococcaceae</taxon>
        <taxon>Sinomonas</taxon>
    </lineage>
</organism>
<proteinExistence type="predicted"/>
<protein>
    <submittedName>
        <fullName evidence="2">Matrixin family metalloprotease</fullName>
    </submittedName>
</protein>
<name>A0ABS1JY53_9MICC</name>